<dbReference type="CDD" id="cd13957">
    <property type="entry name" value="PT_UbiA_Cox10"/>
    <property type="match status" value="1"/>
</dbReference>
<evidence type="ECO:0000256" key="14">
    <source>
        <dbReference type="HAMAP-Rule" id="MF_00154"/>
    </source>
</evidence>
<comment type="catalytic activity">
    <reaction evidence="13 14">
        <text>heme b + (2E,6E)-farnesyl diphosphate + H2O = Fe(II)-heme o + diphosphate</text>
        <dbReference type="Rhea" id="RHEA:28070"/>
        <dbReference type="ChEBI" id="CHEBI:15377"/>
        <dbReference type="ChEBI" id="CHEBI:33019"/>
        <dbReference type="ChEBI" id="CHEBI:60344"/>
        <dbReference type="ChEBI" id="CHEBI:60530"/>
        <dbReference type="ChEBI" id="CHEBI:175763"/>
        <dbReference type="EC" id="2.5.1.141"/>
    </reaction>
</comment>
<dbReference type="Pfam" id="PF01040">
    <property type="entry name" value="UbiA"/>
    <property type="match status" value="1"/>
</dbReference>
<evidence type="ECO:0000256" key="12">
    <source>
        <dbReference type="ARBA" id="ARBA00042475"/>
    </source>
</evidence>
<evidence type="ECO:0000256" key="8">
    <source>
        <dbReference type="ARBA" id="ARBA00023133"/>
    </source>
</evidence>
<dbReference type="RefSeq" id="WP_014537506.1">
    <property type="nucleotide sequence ID" value="NC_017384.1"/>
</dbReference>
<keyword evidence="14" id="KW-0997">Cell inner membrane</keyword>
<evidence type="ECO:0000256" key="13">
    <source>
        <dbReference type="ARBA" id="ARBA00047690"/>
    </source>
</evidence>
<feature type="transmembrane region" description="Helical" evidence="14">
    <location>
        <begin position="55"/>
        <end position="75"/>
    </location>
</feature>
<keyword evidence="4 14" id="KW-1003">Cell membrane</keyword>
<evidence type="ECO:0000256" key="7">
    <source>
        <dbReference type="ARBA" id="ARBA00022989"/>
    </source>
</evidence>
<dbReference type="GO" id="GO:0008495">
    <property type="term" value="F:protoheme IX farnesyltransferase activity"/>
    <property type="evidence" value="ECO:0007669"/>
    <property type="project" value="UniProtKB-UniRule"/>
</dbReference>
<keyword evidence="6 14" id="KW-0812">Transmembrane</keyword>
<proteinExistence type="inferred from homology"/>
<evidence type="ECO:0000256" key="1">
    <source>
        <dbReference type="ARBA" id="ARBA00004651"/>
    </source>
</evidence>
<dbReference type="InterPro" id="IPR030470">
    <property type="entry name" value="UbiA_prenylTrfase_CS"/>
</dbReference>
<evidence type="ECO:0000256" key="6">
    <source>
        <dbReference type="ARBA" id="ARBA00022692"/>
    </source>
</evidence>
<feature type="transmembrane region" description="Helical" evidence="14">
    <location>
        <begin position="247"/>
        <end position="267"/>
    </location>
</feature>
<feature type="transmembrane region" description="Helical" evidence="14">
    <location>
        <begin position="124"/>
        <end position="143"/>
    </location>
</feature>
<feature type="transmembrane region" description="Helical" evidence="14">
    <location>
        <begin position="179"/>
        <end position="199"/>
    </location>
</feature>
<keyword evidence="5 14" id="KW-0808">Transferase</keyword>
<protein>
    <recommendedName>
        <fullName evidence="11 14">Protoheme IX farnesyltransferase</fullName>
        <ecNumber evidence="3 14">2.5.1.141</ecNumber>
    </recommendedName>
    <alternativeName>
        <fullName evidence="12 14">Heme B farnesyltransferase</fullName>
    </alternativeName>
    <alternativeName>
        <fullName evidence="10 14">Heme O synthase</fullName>
    </alternativeName>
</protein>
<dbReference type="Gene3D" id="1.10.357.140">
    <property type="entry name" value="UbiA prenyltransferase"/>
    <property type="match status" value="1"/>
</dbReference>
<comment type="subunit">
    <text evidence="14">Interacts with CtaA.</text>
</comment>
<dbReference type="InterPro" id="IPR006369">
    <property type="entry name" value="Protohaem_IX_farnesylTrfase"/>
</dbReference>
<comment type="miscellaneous">
    <text evidence="14">Carbon 2 of the heme B porphyrin ring is defined according to the Fischer nomenclature.</text>
</comment>
<dbReference type="NCBIfam" id="TIGR01473">
    <property type="entry name" value="cyoE_ctaB"/>
    <property type="match status" value="1"/>
</dbReference>
<evidence type="ECO:0000313" key="16">
    <source>
        <dbReference type="Proteomes" id="UP000000692"/>
    </source>
</evidence>
<dbReference type="PATRIC" id="fig|759362.5.peg.321"/>
<keyword evidence="16" id="KW-1185">Reference proteome</keyword>
<sequence>MSDSSIQPGVRTEPGEAGFGDYFTLLKPRVMPLSIFTAFVGMVVAPGGIHPFIAFVAILCIAVGAGAAGALNMWWDADIDAIMRRTRNRPIPAGRVQPGEALGIGVTLACFAVVMLYLATNIVAAGLLAFTIFFYVVIYSVWLKRRTPQNIVIGGAAGAFPPMVGWAVVTGGVSVESMLLFMLIFMWTPPHFWALDLFMKGDYASANVPMMTATRGQKATRIHILVYAILLIPFAVGVSFTTIGGPVYLAISAVLNLQFVLGAYRVWSRNKDISDADNYAGERKLFRLSLSYLFLHFGALLIEAALRGFGIDGWAYIMGWF</sequence>
<keyword evidence="9 14" id="KW-0472">Membrane</keyword>
<evidence type="ECO:0000256" key="3">
    <source>
        <dbReference type="ARBA" id="ARBA00012292"/>
    </source>
</evidence>
<accession>F9Y9G5</accession>
<dbReference type="PANTHER" id="PTHR43448:SF7">
    <property type="entry name" value="4-HYDROXYBENZOATE SOLANESYLTRANSFERASE"/>
    <property type="match status" value="1"/>
</dbReference>
<dbReference type="UniPathway" id="UPA00834">
    <property type="reaction ID" value="UER00712"/>
</dbReference>
<evidence type="ECO:0000313" key="15">
    <source>
        <dbReference type="EMBL" id="AEM40147.1"/>
    </source>
</evidence>
<dbReference type="EC" id="2.5.1.141" evidence="3 14"/>
<reference evidence="15 16" key="1">
    <citation type="journal article" date="2011" name="J. Bacteriol.">
        <title>Complete genome sequence of the industrial strain Ketogulonicigenium vulgare WSH-001.</title>
        <authorList>
            <person name="Liu L."/>
            <person name="Li Y."/>
            <person name="Zhang J."/>
            <person name="Zhou Z."/>
            <person name="Liu J."/>
            <person name="Li X."/>
            <person name="Zhou J."/>
            <person name="Du G."/>
            <person name="Wang L."/>
            <person name="Chen J."/>
        </authorList>
    </citation>
    <scope>NUCLEOTIDE SEQUENCE [LARGE SCALE GENOMIC DNA]</scope>
    <source>
        <strain evidence="15 16">WSH-001</strain>
    </source>
</reference>
<feature type="transmembrane region" description="Helical" evidence="14">
    <location>
        <begin position="150"/>
        <end position="173"/>
    </location>
</feature>
<feature type="transmembrane region" description="Helical" evidence="14">
    <location>
        <begin position="220"/>
        <end position="241"/>
    </location>
</feature>
<feature type="transmembrane region" description="Helical" evidence="14">
    <location>
        <begin position="288"/>
        <end position="311"/>
    </location>
</feature>
<evidence type="ECO:0000256" key="9">
    <source>
        <dbReference type="ARBA" id="ARBA00023136"/>
    </source>
</evidence>
<evidence type="ECO:0000256" key="11">
    <source>
        <dbReference type="ARBA" id="ARBA00040810"/>
    </source>
</evidence>
<gene>
    <name evidence="15" type="primary">cox10</name>
    <name evidence="14" type="synonym">ctaB</name>
    <name evidence="15" type="ordered locus">KVU_0308</name>
</gene>
<dbReference type="Proteomes" id="UP000000692">
    <property type="component" value="Chromosome"/>
</dbReference>
<evidence type="ECO:0000256" key="5">
    <source>
        <dbReference type="ARBA" id="ARBA00022679"/>
    </source>
</evidence>
<comment type="pathway">
    <text evidence="2 14">Porphyrin-containing compound metabolism; heme O biosynthesis; heme O from protoheme: step 1/1.</text>
</comment>
<dbReference type="KEGG" id="kvl:KVU_0308"/>
<dbReference type="AlphaFoldDB" id="F9Y9G5"/>
<comment type="function">
    <text evidence="14">Converts heme B (protoheme IX) to heme O by substitution of the vinyl group on carbon 2 of heme B porphyrin ring with a hydroxyethyl farnesyl side group.</text>
</comment>
<evidence type="ECO:0000256" key="10">
    <source>
        <dbReference type="ARBA" id="ARBA00030253"/>
    </source>
</evidence>
<feature type="transmembrane region" description="Helical" evidence="14">
    <location>
        <begin position="30"/>
        <end position="49"/>
    </location>
</feature>
<dbReference type="OrthoDB" id="9814417at2"/>
<dbReference type="HOGENOM" id="CLU_029631_0_2_5"/>
<name>F9Y9G5_KETVW</name>
<comment type="subcellular location">
    <subcellularLocation>
        <location evidence="14">Cell inner membrane</location>
        <topology evidence="14">Multi-pass membrane protein</topology>
    </subcellularLocation>
    <subcellularLocation>
        <location evidence="1">Cell membrane</location>
        <topology evidence="1">Multi-pass membrane protein</topology>
    </subcellularLocation>
</comment>
<dbReference type="PANTHER" id="PTHR43448">
    <property type="entry name" value="PROTOHEME IX FARNESYLTRANSFERASE, MITOCHONDRIAL"/>
    <property type="match status" value="1"/>
</dbReference>
<comment type="similarity">
    <text evidence="14">Belongs to the UbiA prenyltransferase family. Protoheme IX farnesyltransferase subfamily.</text>
</comment>
<dbReference type="InterPro" id="IPR000537">
    <property type="entry name" value="UbiA_prenyltransferase"/>
</dbReference>
<dbReference type="InterPro" id="IPR044878">
    <property type="entry name" value="UbiA_sf"/>
</dbReference>
<evidence type="ECO:0000256" key="2">
    <source>
        <dbReference type="ARBA" id="ARBA00004919"/>
    </source>
</evidence>
<dbReference type="GO" id="GO:0005886">
    <property type="term" value="C:plasma membrane"/>
    <property type="evidence" value="ECO:0007669"/>
    <property type="project" value="UniProtKB-SubCell"/>
</dbReference>
<organism evidence="15 16">
    <name type="scientific">Ketogulonicigenium vulgare (strain WSH-001)</name>
    <dbReference type="NCBI Taxonomy" id="759362"/>
    <lineage>
        <taxon>Bacteria</taxon>
        <taxon>Pseudomonadati</taxon>
        <taxon>Pseudomonadota</taxon>
        <taxon>Alphaproteobacteria</taxon>
        <taxon>Rhodobacterales</taxon>
        <taxon>Roseobacteraceae</taxon>
        <taxon>Ketogulonicigenium</taxon>
    </lineage>
</organism>
<evidence type="ECO:0000256" key="4">
    <source>
        <dbReference type="ARBA" id="ARBA00022475"/>
    </source>
</evidence>
<dbReference type="HAMAP" id="MF_00154">
    <property type="entry name" value="CyoE_CtaB"/>
    <property type="match status" value="1"/>
</dbReference>
<dbReference type="EMBL" id="CP002018">
    <property type="protein sequence ID" value="AEM40147.1"/>
    <property type="molecule type" value="Genomic_DNA"/>
</dbReference>
<dbReference type="NCBIfam" id="NF003349">
    <property type="entry name" value="PRK04375.1-2"/>
    <property type="match status" value="1"/>
</dbReference>
<keyword evidence="8 14" id="KW-0350">Heme biosynthesis</keyword>
<dbReference type="GO" id="GO:0048034">
    <property type="term" value="P:heme O biosynthetic process"/>
    <property type="evidence" value="ECO:0007669"/>
    <property type="project" value="UniProtKB-UniRule"/>
</dbReference>
<dbReference type="eggNOG" id="COG0109">
    <property type="taxonomic scope" value="Bacteria"/>
</dbReference>
<keyword evidence="7 14" id="KW-1133">Transmembrane helix</keyword>
<feature type="transmembrane region" description="Helical" evidence="14">
    <location>
        <begin position="96"/>
        <end position="118"/>
    </location>
</feature>
<dbReference type="PROSITE" id="PS00943">
    <property type="entry name" value="UBIA"/>
    <property type="match status" value="1"/>
</dbReference>